<dbReference type="GO" id="GO:0051087">
    <property type="term" value="F:protein-folding chaperone binding"/>
    <property type="evidence" value="ECO:0007669"/>
    <property type="project" value="TreeGrafter"/>
</dbReference>
<proteinExistence type="inferred from homology"/>
<name>A0A7S1BXC2_9STRA</name>
<accession>A0A7S1BXC2</accession>
<dbReference type="PANTHER" id="PTHR10772">
    <property type="entry name" value="10 KDA HEAT SHOCK PROTEIN"/>
    <property type="match status" value="1"/>
</dbReference>
<dbReference type="InterPro" id="IPR037124">
    <property type="entry name" value="Chaperonin_GroES_sf"/>
</dbReference>
<evidence type="ECO:0000256" key="1">
    <source>
        <dbReference type="ARBA" id="ARBA00006975"/>
    </source>
</evidence>
<dbReference type="PRINTS" id="PR00297">
    <property type="entry name" value="CHAPERONIN10"/>
</dbReference>
<evidence type="ECO:0000256" key="5">
    <source>
        <dbReference type="ARBA" id="ARBA00079398"/>
    </source>
</evidence>
<comment type="similarity">
    <text evidence="1 6">Belongs to the GroES chaperonin family.</text>
</comment>
<dbReference type="FunFam" id="2.30.33.40:FF:000001">
    <property type="entry name" value="10 kDa chaperonin"/>
    <property type="match status" value="1"/>
</dbReference>
<dbReference type="GO" id="GO:0044183">
    <property type="term" value="F:protein folding chaperone"/>
    <property type="evidence" value="ECO:0007669"/>
    <property type="project" value="InterPro"/>
</dbReference>
<dbReference type="InterPro" id="IPR011032">
    <property type="entry name" value="GroES-like_sf"/>
</dbReference>
<dbReference type="SUPFAM" id="SSF50129">
    <property type="entry name" value="GroES-like"/>
    <property type="match status" value="2"/>
</dbReference>
<gene>
    <name evidence="7" type="ORF">CHYS00102_LOCUS26821</name>
</gene>
<protein>
    <recommendedName>
        <fullName evidence="4">20 kDa chaperonin, chloroplastic</fullName>
    </recommendedName>
    <alternativeName>
        <fullName evidence="3">Chaperonin 10</fullName>
    </alternativeName>
    <alternativeName>
        <fullName evidence="5">Protein Cpn21</fullName>
    </alternativeName>
</protein>
<evidence type="ECO:0000256" key="4">
    <source>
        <dbReference type="ARBA" id="ARBA00073031"/>
    </source>
</evidence>
<dbReference type="Gene3D" id="2.30.33.40">
    <property type="entry name" value="GroES chaperonin"/>
    <property type="match status" value="2"/>
</dbReference>
<evidence type="ECO:0000313" key="7">
    <source>
        <dbReference type="EMBL" id="CAD8899605.1"/>
    </source>
</evidence>
<evidence type="ECO:0000256" key="6">
    <source>
        <dbReference type="RuleBase" id="RU003479"/>
    </source>
</evidence>
<dbReference type="GO" id="GO:0005739">
    <property type="term" value="C:mitochondrion"/>
    <property type="evidence" value="ECO:0007669"/>
    <property type="project" value="TreeGrafter"/>
</dbReference>
<keyword evidence="2 6" id="KW-0143">Chaperone</keyword>
<dbReference type="PANTHER" id="PTHR10772:SF63">
    <property type="entry name" value="20 KDA CHAPERONIN, CHLOROPLASTIC"/>
    <property type="match status" value="1"/>
</dbReference>
<evidence type="ECO:0000256" key="3">
    <source>
        <dbReference type="ARBA" id="ARBA00031971"/>
    </source>
</evidence>
<organism evidence="7">
    <name type="scientific">Corethron hystrix</name>
    <dbReference type="NCBI Taxonomy" id="216773"/>
    <lineage>
        <taxon>Eukaryota</taxon>
        <taxon>Sar</taxon>
        <taxon>Stramenopiles</taxon>
        <taxon>Ochrophyta</taxon>
        <taxon>Bacillariophyta</taxon>
        <taxon>Coscinodiscophyceae</taxon>
        <taxon>Corethrophycidae</taxon>
        <taxon>Corethrales</taxon>
        <taxon>Corethraceae</taxon>
        <taxon>Corethron</taxon>
    </lineage>
</organism>
<dbReference type="GO" id="GO:0051082">
    <property type="term" value="F:unfolded protein binding"/>
    <property type="evidence" value="ECO:0007669"/>
    <property type="project" value="TreeGrafter"/>
</dbReference>
<dbReference type="GO" id="GO:0046872">
    <property type="term" value="F:metal ion binding"/>
    <property type="evidence" value="ECO:0007669"/>
    <property type="project" value="TreeGrafter"/>
</dbReference>
<dbReference type="AlphaFoldDB" id="A0A7S1BXC2"/>
<sequence>MSAAATMALLFIPSDVTPFSFLSRSSMSPVRDGAHLSMSSIIDGPITLDGKVIRGPISPLSNFILVRNKDRIMATSGGIFLPEDVQTKSTEGEVVAAGPGQPHPHTGKIIPMDVSPGQTVLYTEYSGLEMKYCDEDMTMIKCHDVMLRYTGAMLTEENAEMCRDWVLVKLPPRQEVQEFTDGIVVAATVFKEDLPVRGTVVKVGAGRFTSKLEVMPLPVNVGDEVKFREYAGNDVTIQSEQYLVIKAIDLLAVLKDPENE</sequence>
<dbReference type="SMART" id="SM00883">
    <property type="entry name" value="Cpn10"/>
    <property type="match status" value="2"/>
</dbReference>
<evidence type="ECO:0000256" key="2">
    <source>
        <dbReference type="ARBA" id="ARBA00023186"/>
    </source>
</evidence>
<dbReference type="GO" id="GO:0005524">
    <property type="term" value="F:ATP binding"/>
    <property type="evidence" value="ECO:0007669"/>
    <property type="project" value="InterPro"/>
</dbReference>
<dbReference type="InterPro" id="IPR020818">
    <property type="entry name" value="Chaperonin_GroES"/>
</dbReference>
<reference evidence="7" key="1">
    <citation type="submission" date="2021-01" db="EMBL/GenBank/DDBJ databases">
        <authorList>
            <person name="Corre E."/>
            <person name="Pelletier E."/>
            <person name="Niang G."/>
            <person name="Scheremetjew M."/>
            <person name="Finn R."/>
            <person name="Kale V."/>
            <person name="Holt S."/>
            <person name="Cochrane G."/>
            <person name="Meng A."/>
            <person name="Brown T."/>
            <person name="Cohen L."/>
        </authorList>
    </citation>
    <scope>NUCLEOTIDE SEQUENCE</scope>
    <source>
        <strain evidence="7">308</strain>
    </source>
</reference>
<dbReference type="CDD" id="cd00320">
    <property type="entry name" value="cpn10"/>
    <property type="match status" value="2"/>
</dbReference>
<dbReference type="EMBL" id="HBFR01036831">
    <property type="protein sequence ID" value="CAD8899605.1"/>
    <property type="molecule type" value="Transcribed_RNA"/>
</dbReference>
<dbReference type="Pfam" id="PF00166">
    <property type="entry name" value="Cpn10"/>
    <property type="match status" value="2"/>
</dbReference>